<evidence type="ECO:0000313" key="2">
    <source>
        <dbReference type="Proteomes" id="UP000065220"/>
    </source>
</evidence>
<keyword evidence="2" id="KW-1185">Reference proteome</keyword>
<accession>A0A0X8JDH0</accession>
<gene>
    <name evidence="1" type="ORF">AXF14_01035</name>
</gene>
<dbReference type="AlphaFoldDB" id="A0A0X8JDH0"/>
<dbReference type="STRING" id="111015.AXF14_01035"/>
<dbReference type="KEGG" id="ard:AXF14_01035"/>
<proteinExistence type="predicted"/>
<dbReference type="RefSeq" id="WP_067939263.1">
    <property type="nucleotide sequence ID" value="NZ_CAUHMM010000189.1"/>
</dbReference>
<protein>
    <submittedName>
        <fullName evidence="1">Uncharacterized protein</fullName>
    </submittedName>
</protein>
<evidence type="ECO:0000313" key="1">
    <source>
        <dbReference type="EMBL" id="AMD86442.1"/>
    </source>
</evidence>
<dbReference type="Proteomes" id="UP000065220">
    <property type="component" value="Chromosome"/>
</dbReference>
<dbReference type="EMBL" id="CP014228">
    <property type="protein sequence ID" value="AMD86442.1"/>
    <property type="molecule type" value="Genomic_DNA"/>
</dbReference>
<name>A0A0X8JDH0_ACTRD</name>
<reference evidence="2" key="1">
    <citation type="submission" date="2016-02" db="EMBL/GenBank/DDBJ databases">
        <authorList>
            <person name="Holder M.E."/>
            <person name="Ajami N.J."/>
            <person name="Petrosino J.F."/>
        </authorList>
    </citation>
    <scope>NUCLEOTIDE SEQUENCE [LARGE SCALE GENOMIC DNA]</scope>
    <source>
        <strain evidence="2">CCUG 36733</strain>
    </source>
</reference>
<organism evidence="1 2">
    <name type="scientific">Actinomyces radicidentis</name>
    <dbReference type="NCBI Taxonomy" id="111015"/>
    <lineage>
        <taxon>Bacteria</taxon>
        <taxon>Bacillati</taxon>
        <taxon>Actinomycetota</taxon>
        <taxon>Actinomycetes</taxon>
        <taxon>Actinomycetales</taxon>
        <taxon>Actinomycetaceae</taxon>
        <taxon>Actinomyces</taxon>
    </lineage>
</organism>
<sequence length="151" mass="16405">MARPRINAKGAAAAVSVVAAAVDAVPAEQRERAVAAIKDAAGRVSVPARRSPAERIAEELDAIAAALTRLDEDPERAVPTAEWWRRLRALRSGLPLAQVARSRRKQLRELAARTHELQAEVFDAAITPDAVVSSRVRRLEGVDTTEETDRD</sequence>